<sequence>RVSKLVENLKRKLCLYTETECDARALRAFQELMEVEANELKLESYGVELLHAIGYVYSYKARQFLQRTDLFGLRSFIHNVQDTGHRIGGTYSTIRSAVDLQRTYEELEAADQKGFTPEQKRELEELAARKGLEAMWKGSKLDIENVLRDVCERTLNEKGIDKALAKKRAAALKVVGDTYQNVKPDPEDVKP</sequence>
<feature type="non-terminal residue" evidence="2">
    <location>
        <position position="1"/>
    </location>
</feature>
<name>A0A4P9ZPE2_9FUNG</name>
<evidence type="ECO:0000313" key="2">
    <source>
        <dbReference type="EMBL" id="RKP35177.1"/>
    </source>
</evidence>
<proteinExistence type="predicted"/>
<dbReference type="EMBL" id="ML002940">
    <property type="protein sequence ID" value="RKP35177.1"/>
    <property type="molecule type" value="Genomic_DNA"/>
</dbReference>
<dbReference type="Proteomes" id="UP000268162">
    <property type="component" value="Unassembled WGS sequence"/>
</dbReference>
<evidence type="ECO:0000259" key="1">
    <source>
        <dbReference type="Pfam" id="PF14308"/>
    </source>
</evidence>
<keyword evidence="3" id="KW-1185">Reference proteome</keyword>
<dbReference type="Pfam" id="PF14308">
    <property type="entry name" value="DnaJ-X"/>
    <property type="match status" value="1"/>
</dbReference>
<evidence type="ECO:0000313" key="3">
    <source>
        <dbReference type="Proteomes" id="UP000268162"/>
    </source>
</evidence>
<dbReference type="AlphaFoldDB" id="A0A4P9ZPE2"/>
<accession>A0A4P9ZPE2</accession>
<reference evidence="3" key="1">
    <citation type="journal article" date="2018" name="Nat. Microbiol.">
        <title>Leveraging single-cell genomics to expand the fungal tree of life.</title>
        <authorList>
            <person name="Ahrendt S.R."/>
            <person name="Quandt C.A."/>
            <person name="Ciobanu D."/>
            <person name="Clum A."/>
            <person name="Salamov A."/>
            <person name="Andreopoulos B."/>
            <person name="Cheng J.F."/>
            <person name="Woyke T."/>
            <person name="Pelin A."/>
            <person name="Henrissat B."/>
            <person name="Reynolds N.K."/>
            <person name="Benny G.L."/>
            <person name="Smith M.E."/>
            <person name="James T.Y."/>
            <person name="Grigoriev I.V."/>
        </authorList>
    </citation>
    <scope>NUCLEOTIDE SEQUENCE [LARGE SCALE GENOMIC DNA]</scope>
    <source>
        <strain evidence="3">RSA 468</strain>
    </source>
</reference>
<dbReference type="PANTHER" id="PTHR44924">
    <property type="entry name" value="DNAJ SUBFAMILY A MEMBER 2"/>
    <property type="match status" value="1"/>
</dbReference>
<dbReference type="PANTHER" id="PTHR44924:SF1">
    <property type="entry name" value="DNAJ SUBFAMILY A MEMBER 2"/>
    <property type="match status" value="1"/>
</dbReference>
<feature type="domain" description="DNAJ-containing protein X-domain" evidence="1">
    <location>
        <begin position="1"/>
        <end position="188"/>
    </location>
</feature>
<dbReference type="STRING" id="215637.A0A4P9ZPE2"/>
<organism evidence="2 3">
    <name type="scientific">Dimargaris cristalligena</name>
    <dbReference type="NCBI Taxonomy" id="215637"/>
    <lineage>
        <taxon>Eukaryota</taxon>
        <taxon>Fungi</taxon>
        <taxon>Fungi incertae sedis</taxon>
        <taxon>Zoopagomycota</taxon>
        <taxon>Kickxellomycotina</taxon>
        <taxon>Dimargaritomycetes</taxon>
        <taxon>Dimargaritales</taxon>
        <taxon>Dimargaritaceae</taxon>
        <taxon>Dimargaris</taxon>
    </lineage>
</organism>
<protein>
    <submittedName>
        <fullName evidence="2">DNAJ-containing protein</fullName>
    </submittedName>
</protein>
<dbReference type="InterPro" id="IPR026894">
    <property type="entry name" value="DnaJ_X"/>
</dbReference>
<gene>
    <name evidence="2" type="ORF">BJ085DRAFT_16623</name>
</gene>